<comment type="caution">
    <text evidence="10">The sequence shown here is derived from an EMBL/GenBank/DDBJ whole genome shotgun (WGS) entry which is preliminary data.</text>
</comment>
<dbReference type="InterPro" id="IPR017825">
    <property type="entry name" value="Lycopene_cyclase_dom"/>
</dbReference>
<evidence type="ECO:0000256" key="3">
    <source>
        <dbReference type="ARBA" id="ARBA00022692"/>
    </source>
</evidence>
<accession>A0A1S9P6Q9</accession>
<evidence type="ECO:0000256" key="6">
    <source>
        <dbReference type="ARBA" id="ARBA00023136"/>
    </source>
</evidence>
<dbReference type="Pfam" id="PF18916">
    <property type="entry name" value="Lycopene_cyc"/>
    <property type="match status" value="2"/>
</dbReference>
<feature type="domain" description="Lycopene cyclase" evidence="9">
    <location>
        <begin position="4"/>
        <end position="93"/>
    </location>
</feature>
<dbReference type="GO" id="GO:0045436">
    <property type="term" value="F:lycopene beta cyclase activity"/>
    <property type="evidence" value="ECO:0007669"/>
    <property type="project" value="UniProtKB-ARBA"/>
</dbReference>
<feature type="transmembrane region" description="Helical" evidence="8">
    <location>
        <begin position="107"/>
        <end position="124"/>
    </location>
</feature>
<keyword evidence="6 8" id="KW-0472">Membrane</keyword>
<dbReference type="OrthoDB" id="5195186at2"/>
<dbReference type="NCBIfam" id="TIGR03462">
    <property type="entry name" value="CarR_dom_SF"/>
    <property type="match status" value="1"/>
</dbReference>
<evidence type="ECO:0000256" key="5">
    <source>
        <dbReference type="ARBA" id="ARBA00022989"/>
    </source>
</evidence>
<dbReference type="RefSeq" id="WP_078351608.1">
    <property type="nucleotide sequence ID" value="NZ_MBTF01000039.1"/>
</dbReference>
<keyword evidence="3 8" id="KW-0812">Transmembrane</keyword>
<reference evidence="10 11" key="1">
    <citation type="submission" date="2016-07" db="EMBL/GenBank/DDBJ databases">
        <title>Genomic analysis of zinc-resistant bacterium Mucilaginibacter pedocola TBZ30.</title>
        <authorList>
            <person name="Huang J."/>
            <person name="Tang J."/>
        </authorList>
    </citation>
    <scope>NUCLEOTIDE SEQUENCE [LARGE SCALE GENOMIC DNA]</scope>
    <source>
        <strain evidence="10 11">TBZ30</strain>
    </source>
</reference>
<dbReference type="STRING" id="1792845.BC343_19650"/>
<evidence type="ECO:0000256" key="7">
    <source>
        <dbReference type="ARBA" id="ARBA00023235"/>
    </source>
</evidence>
<dbReference type="GO" id="GO:0016117">
    <property type="term" value="P:carotenoid biosynthetic process"/>
    <property type="evidence" value="ECO:0007669"/>
    <property type="project" value="UniProtKB-KW"/>
</dbReference>
<evidence type="ECO:0000256" key="8">
    <source>
        <dbReference type="SAM" id="Phobius"/>
    </source>
</evidence>
<feature type="domain" description="Lycopene cyclase" evidence="9">
    <location>
        <begin position="126"/>
        <end position="218"/>
    </location>
</feature>
<dbReference type="GO" id="GO:0016872">
    <property type="term" value="F:intramolecular lyase activity"/>
    <property type="evidence" value="ECO:0007669"/>
    <property type="project" value="InterPro"/>
</dbReference>
<comment type="subcellular location">
    <subcellularLocation>
        <location evidence="1">Membrane</location>
        <topology evidence="1">Multi-pass membrane protein</topology>
    </subcellularLocation>
</comment>
<organism evidence="10 11">
    <name type="scientific">Mucilaginibacter pedocola</name>
    <dbReference type="NCBI Taxonomy" id="1792845"/>
    <lineage>
        <taxon>Bacteria</taxon>
        <taxon>Pseudomonadati</taxon>
        <taxon>Bacteroidota</taxon>
        <taxon>Sphingobacteriia</taxon>
        <taxon>Sphingobacteriales</taxon>
        <taxon>Sphingobacteriaceae</taxon>
        <taxon>Mucilaginibacter</taxon>
    </lineage>
</organism>
<feature type="transmembrane region" description="Helical" evidence="8">
    <location>
        <begin position="203"/>
        <end position="221"/>
    </location>
</feature>
<sequence length="239" mass="27807">MRFTYLLIDFFSFLFPFLFSFHPRLKFYKKWHALFPAMIITGALFICWDIYFTHLKVWGFNPDYLTGLFVFNLPLEEVLFFWCIPYACVFTYASLPQKGFGKTAELLLSILLVVSSILLSAFHYKQLYTASTFAALGILIFAARFVLHVSWLSRFYQTYLLLLLPFLLVNGLLTGTGLAAPVVWYDTKQIFGLRVLTIPVEDVFYGMSLVLLNLMIYNQILQTQYRQAKKDRKALLIMA</sequence>
<feature type="transmembrane region" description="Helical" evidence="8">
    <location>
        <begin position="34"/>
        <end position="58"/>
    </location>
</feature>
<proteinExistence type="predicted"/>
<keyword evidence="4" id="KW-0125">Carotenoid biosynthesis</keyword>
<dbReference type="GO" id="GO:0016020">
    <property type="term" value="C:membrane"/>
    <property type="evidence" value="ECO:0007669"/>
    <property type="project" value="UniProtKB-SubCell"/>
</dbReference>
<feature type="transmembrane region" description="Helical" evidence="8">
    <location>
        <begin position="6"/>
        <end position="22"/>
    </location>
</feature>
<evidence type="ECO:0000259" key="9">
    <source>
        <dbReference type="Pfam" id="PF18916"/>
    </source>
</evidence>
<evidence type="ECO:0000256" key="4">
    <source>
        <dbReference type="ARBA" id="ARBA00022746"/>
    </source>
</evidence>
<keyword evidence="5 8" id="KW-1133">Transmembrane helix</keyword>
<feature type="transmembrane region" description="Helical" evidence="8">
    <location>
        <begin position="159"/>
        <end position="183"/>
    </location>
</feature>
<comment type="pathway">
    <text evidence="2">Carotenoid biosynthesis.</text>
</comment>
<dbReference type="AlphaFoldDB" id="A0A1S9P6Q9"/>
<keyword evidence="7" id="KW-0413">Isomerase</keyword>
<keyword evidence="11" id="KW-1185">Reference proteome</keyword>
<gene>
    <name evidence="10" type="ORF">BC343_19650</name>
</gene>
<dbReference type="EMBL" id="MBTF01000039">
    <property type="protein sequence ID" value="OOQ56643.1"/>
    <property type="molecule type" value="Genomic_DNA"/>
</dbReference>
<evidence type="ECO:0000313" key="10">
    <source>
        <dbReference type="EMBL" id="OOQ56643.1"/>
    </source>
</evidence>
<name>A0A1S9P6Q9_9SPHI</name>
<evidence type="ECO:0000256" key="2">
    <source>
        <dbReference type="ARBA" id="ARBA00004829"/>
    </source>
</evidence>
<evidence type="ECO:0000256" key="1">
    <source>
        <dbReference type="ARBA" id="ARBA00004141"/>
    </source>
</evidence>
<feature type="transmembrane region" description="Helical" evidence="8">
    <location>
        <begin position="130"/>
        <end position="147"/>
    </location>
</feature>
<protein>
    <recommendedName>
        <fullName evidence="9">Lycopene cyclase domain-containing protein</fullName>
    </recommendedName>
</protein>
<feature type="transmembrane region" description="Helical" evidence="8">
    <location>
        <begin position="78"/>
        <end position="95"/>
    </location>
</feature>
<dbReference type="Proteomes" id="UP000189739">
    <property type="component" value="Unassembled WGS sequence"/>
</dbReference>
<evidence type="ECO:0000313" key="11">
    <source>
        <dbReference type="Proteomes" id="UP000189739"/>
    </source>
</evidence>